<evidence type="ECO:0000256" key="3">
    <source>
        <dbReference type="ARBA" id="ARBA00004495"/>
    </source>
</evidence>
<keyword evidence="16" id="KW-0966">Cell projection</keyword>
<keyword evidence="12 20" id="KW-0445">Lipid transport</keyword>
<evidence type="ECO:0000256" key="14">
    <source>
        <dbReference type="ARBA" id="ARBA00023136"/>
    </source>
</evidence>
<evidence type="ECO:0000256" key="18">
    <source>
        <dbReference type="ARBA" id="ARBA00064163"/>
    </source>
</evidence>
<evidence type="ECO:0000256" key="8">
    <source>
        <dbReference type="ARBA" id="ARBA00022475"/>
    </source>
</evidence>
<evidence type="ECO:0000256" key="5">
    <source>
        <dbReference type="ARBA" id="ARBA00004617"/>
    </source>
</evidence>
<evidence type="ECO:0000256" key="1">
    <source>
        <dbReference type="ARBA" id="ARBA00004202"/>
    </source>
</evidence>
<evidence type="ECO:0000256" key="21">
    <source>
        <dbReference type="SAM" id="Coils"/>
    </source>
</evidence>
<comment type="subcellular location">
    <subcellularLocation>
        <location evidence="1">Cell membrane</location>
        <topology evidence="1">Peripheral membrane protein</topology>
    </subcellularLocation>
    <subcellularLocation>
        <location evidence="3">Cell projection</location>
        <location evidence="3">Filopodium tip</location>
    </subcellularLocation>
    <subcellularLocation>
        <location evidence="4">Cytoplasm</location>
        <location evidence="4">Cytosol</location>
    </subcellularLocation>
    <subcellularLocation>
        <location evidence="2">Endoplasmic reticulum membrane</location>
        <topology evidence="2">Peripheral membrane protein</topology>
    </subcellularLocation>
    <subcellularLocation>
        <location evidence="5">Nucleus membrane</location>
        <topology evidence="5">Peripheral membrane protein</topology>
    </subcellularLocation>
</comment>
<evidence type="ECO:0000313" key="25">
    <source>
        <dbReference type="Proteomes" id="UP001331515"/>
    </source>
</evidence>
<comment type="caution">
    <text evidence="24">The sequence shown here is derived from an EMBL/GenBank/DDBJ whole genome shotgun (WGS) entry which is preliminary data.</text>
</comment>
<evidence type="ECO:0000313" key="24">
    <source>
        <dbReference type="EMBL" id="KAK5922424.1"/>
    </source>
</evidence>
<reference evidence="24 25" key="1">
    <citation type="journal article" date="2023" name="Mol. Biol. Evol.">
        <title>Genomics of Secondarily Temperate Adaptation in the Only Non-Antarctic Icefish.</title>
        <authorList>
            <person name="Rivera-Colon A.G."/>
            <person name="Rayamajhi N."/>
            <person name="Minhas B.F."/>
            <person name="Madrigal G."/>
            <person name="Bilyk K.T."/>
            <person name="Yoon V."/>
            <person name="Hune M."/>
            <person name="Gregory S."/>
            <person name="Cheng C.H.C."/>
            <person name="Catchen J.M."/>
        </authorList>
    </citation>
    <scope>NUCLEOTIDE SEQUENCE [LARGE SCALE GENOMIC DNA]</scope>
    <source>
        <tissue evidence="24">White muscle</tissue>
    </source>
</reference>
<evidence type="ECO:0000256" key="19">
    <source>
        <dbReference type="RuleBase" id="RU003844"/>
    </source>
</evidence>
<sequence>MDDVSVEECSGCSSLSLQWPVCSEMGSEDRSSAAMSQKISSVSRSNSSSSSKLDSRQDSWEIVEGLRGGFSNVLEPQKQEGYMLKRRKWPMKGWHKRYFFLDKGILKYGKCSADIEKGKLHGCIDVGLSVMAIKKKAKCIDLDAEENIYHLKIKSQELFDEWVAKLRHHRLYRQNEIAMYPTDKSFYYPHYPSANSPSIAEGASIRKCMSMRRQSTVHSAGAFPLNCSSQAKVAAWLQSSDDMDKCSKDLSVCDAYLLELNHLLQSMEVLHRTYSAPSIQALQASRFDSPKKEKRLPKKWRTKNYNKDVKATLQVPSCISSSSVRLHASNPNLSTAALANDKADTESLDSAFDVTKLQEDFCRVAANFHVTMKTALNTLTSERERLKQCVDHETIPPTSPQVVGLKNALTTKQESADESLPLVHQVSNESRASITESLSEFFDAQEVLLSSSSSENEASEDDSYISDISDNISMDNFCNETECERPNLGSVEEGTVLYQRRSCLPSPSPNNSSISLWNILRNNIGKDLSKVTMPVQLNEPLNALQRLCEELEYSELLDSAANTQDPFERMVYIATFVVSGYASSYYRTGGKPFNPLLGETYECDRPDKGFTFVAEQVSHHPPISACHAESKNFIFWQDVRCKNKFWGKSMEILPVGTTHVTLPGFGDHYEWNKVTSCIHNILSGQRWIEHYGEISIRNSSSDICQCKITFVKAKYWNSSVNEVEGAITDNKGKVIHRLFGKWQEAVFCGDPPSAKCIWRANAMPADLEQYYGFTKLRVDQRLLEEGNLEAAEEQKQRIEQLQRERRRVLEDNVTHQPKFFRKAKDDTWVSNNTYWELRKDLGFTQIDFPTLW</sequence>
<keyword evidence="8" id="KW-1003">Cell membrane</keyword>
<dbReference type="GO" id="GO:0032433">
    <property type="term" value="C:filopodium tip"/>
    <property type="evidence" value="ECO:0007669"/>
    <property type="project" value="UniProtKB-SubCell"/>
</dbReference>
<dbReference type="GO" id="GO:0015485">
    <property type="term" value="F:cholesterol binding"/>
    <property type="evidence" value="ECO:0007669"/>
    <property type="project" value="TreeGrafter"/>
</dbReference>
<dbReference type="GO" id="GO:0005789">
    <property type="term" value="C:endoplasmic reticulum membrane"/>
    <property type="evidence" value="ECO:0007669"/>
    <property type="project" value="UniProtKB-SubCell"/>
</dbReference>
<protein>
    <recommendedName>
        <fullName evidence="20">Oxysterol-binding protein</fullName>
    </recommendedName>
</protein>
<dbReference type="FunFam" id="2.30.29.30:FF:000011">
    <property type="entry name" value="Oxysterol-binding protein"/>
    <property type="match status" value="1"/>
</dbReference>
<keyword evidence="11" id="KW-0256">Endoplasmic reticulum</keyword>
<evidence type="ECO:0000259" key="23">
    <source>
        <dbReference type="PROSITE" id="PS50003"/>
    </source>
</evidence>
<evidence type="ECO:0000256" key="6">
    <source>
        <dbReference type="ARBA" id="ARBA00008842"/>
    </source>
</evidence>
<gene>
    <name evidence="24" type="ORF">CgunFtcFv8_019689</name>
</gene>
<dbReference type="GO" id="GO:0005829">
    <property type="term" value="C:cytosol"/>
    <property type="evidence" value="ECO:0007669"/>
    <property type="project" value="UniProtKB-SubCell"/>
</dbReference>
<comment type="subunit">
    <text evidence="18">Homodimer. Interacts with RRAS. Interacts (phosphorylated form) with VAPA. Interacts with OSBPL6.</text>
</comment>
<dbReference type="InterPro" id="IPR018494">
    <property type="entry name" value="Oxysterol-bd_CS"/>
</dbReference>
<keyword evidence="10" id="KW-0597">Phosphoprotein</keyword>
<evidence type="ECO:0000256" key="10">
    <source>
        <dbReference type="ARBA" id="ARBA00022553"/>
    </source>
</evidence>
<keyword evidence="21" id="KW-0175">Coiled coil</keyword>
<keyword evidence="13" id="KW-0446">Lipid-binding</keyword>
<dbReference type="Gene3D" id="2.40.160.120">
    <property type="match status" value="1"/>
</dbReference>
<dbReference type="GO" id="GO:0005886">
    <property type="term" value="C:plasma membrane"/>
    <property type="evidence" value="ECO:0007669"/>
    <property type="project" value="UniProtKB-SubCell"/>
</dbReference>
<evidence type="ECO:0000256" key="11">
    <source>
        <dbReference type="ARBA" id="ARBA00022824"/>
    </source>
</evidence>
<dbReference type="Gene3D" id="2.30.29.30">
    <property type="entry name" value="Pleckstrin-homology domain (PH domain)/Phosphotyrosine-binding domain (PTB)"/>
    <property type="match status" value="1"/>
</dbReference>
<dbReference type="InterPro" id="IPR037239">
    <property type="entry name" value="OSBP_sf"/>
</dbReference>
<organism evidence="24 25">
    <name type="scientific">Champsocephalus gunnari</name>
    <name type="common">Mackerel icefish</name>
    <dbReference type="NCBI Taxonomy" id="52237"/>
    <lineage>
        <taxon>Eukaryota</taxon>
        <taxon>Metazoa</taxon>
        <taxon>Chordata</taxon>
        <taxon>Craniata</taxon>
        <taxon>Vertebrata</taxon>
        <taxon>Euteleostomi</taxon>
        <taxon>Actinopterygii</taxon>
        <taxon>Neopterygii</taxon>
        <taxon>Teleostei</taxon>
        <taxon>Neoteleostei</taxon>
        <taxon>Acanthomorphata</taxon>
        <taxon>Eupercaria</taxon>
        <taxon>Perciformes</taxon>
        <taxon>Notothenioidei</taxon>
        <taxon>Channichthyidae</taxon>
        <taxon>Champsocephalus</taxon>
    </lineage>
</organism>
<evidence type="ECO:0000256" key="20">
    <source>
        <dbReference type="RuleBase" id="RU003845"/>
    </source>
</evidence>
<dbReference type="FunFam" id="3.30.70.3490:FF:000004">
    <property type="entry name" value="Oxysterol-binding protein"/>
    <property type="match status" value="1"/>
</dbReference>
<dbReference type="InterPro" id="IPR041680">
    <property type="entry name" value="PH_8"/>
</dbReference>
<feature type="coiled-coil region" evidence="21">
    <location>
        <begin position="781"/>
        <end position="811"/>
    </location>
</feature>
<dbReference type="AlphaFoldDB" id="A0AAN8DHT0"/>
<feature type="domain" description="PH" evidence="23">
    <location>
        <begin position="76"/>
        <end position="171"/>
    </location>
</feature>
<keyword evidence="15" id="KW-0539">Nucleus</keyword>
<dbReference type="InterPro" id="IPR001849">
    <property type="entry name" value="PH_domain"/>
</dbReference>
<accession>A0AAN8DHT0</accession>
<dbReference type="GO" id="GO:0097038">
    <property type="term" value="C:perinuclear endoplasmic reticulum"/>
    <property type="evidence" value="ECO:0007669"/>
    <property type="project" value="TreeGrafter"/>
</dbReference>
<evidence type="ECO:0000256" key="7">
    <source>
        <dbReference type="ARBA" id="ARBA00022448"/>
    </source>
</evidence>
<evidence type="ECO:0000256" key="13">
    <source>
        <dbReference type="ARBA" id="ARBA00023121"/>
    </source>
</evidence>
<evidence type="ECO:0000256" key="9">
    <source>
        <dbReference type="ARBA" id="ARBA00022490"/>
    </source>
</evidence>
<evidence type="ECO:0000256" key="17">
    <source>
        <dbReference type="ARBA" id="ARBA00055107"/>
    </source>
</evidence>
<dbReference type="GO" id="GO:0006699">
    <property type="term" value="P:bile acid biosynthetic process"/>
    <property type="evidence" value="ECO:0007669"/>
    <property type="project" value="UniProtKB-ARBA"/>
</dbReference>
<evidence type="ECO:0000256" key="4">
    <source>
        <dbReference type="ARBA" id="ARBA00004514"/>
    </source>
</evidence>
<dbReference type="GO" id="GO:0031965">
    <property type="term" value="C:nuclear membrane"/>
    <property type="evidence" value="ECO:0007669"/>
    <property type="project" value="UniProtKB-SubCell"/>
</dbReference>
<evidence type="ECO:0000256" key="2">
    <source>
        <dbReference type="ARBA" id="ARBA00004406"/>
    </source>
</evidence>
<evidence type="ECO:0000256" key="22">
    <source>
        <dbReference type="SAM" id="MobiDB-lite"/>
    </source>
</evidence>
<dbReference type="SMART" id="SM00233">
    <property type="entry name" value="PH"/>
    <property type="match status" value="1"/>
</dbReference>
<dbReference type="PANTHER" id="PTHR10972:SF15">
    <property type="entry name" value="OXYSTEROL-BINDING PROTEIN-RELATED PROTEIN 3"/>
    <property type="match status" value="1"/>
</dbReference>
<keyword evidence="14" id="KW-0472">Membrane</keyword>
<dbReference type="SUPFAM" id="SSF144000">
    <property type="entry name" value="Oxysterol-binding protein-like"/>
    <property type="match status" value="1"/>
</dbReference>
<name>A0AAN8DHT0_CHAGU</name>
<feature type="compositionally biased region" description="Low complexity" evidence="22">
    <location>
        <begin position="36"/>
        <end position="52"/>
    </location>
</feature>
<evidence type="ECO:0000256" key="15">
    <source>
        <dbReference type="ARBA" id="ARBA00023242"/>
    </source>
</evidence>
<evidence type="ECO:0000256" key="16">
    <source>
        <dbReference type="ARBA" id="ARBA00023273"/>
    </source>
</evidence>
<dbReference type="GO" id="GO:0120015">
    <property type="term" value="F:sterol transfer activity"/>
    <property type="evidence" value="ECO:0007669"/>
    <property type="project" value="UniProtKB-ARBA"/>
</dbReference>
<dbReference type="Pfam" id="PF01237">
    <property type="entry name" value="Oxysterol_BP"/>
    <property type="match status" value="1"/>
</dbReference>
<dbReference type="PROSITE" id="PS50003">
    <property type="entry name" value="PH_DOMAIN"/>
    <property type="match status" value="1"/>
</dbReference>
<dbReference type="CDD" id="cd13287">
    <property type="entry name" value="PH_ORP3_ORP6_ORP7"/>
    <property type="match status" value="1"/>
</dbReference>
<comment type="similarity">
    <text evidence="6 19">Belongs to the OSBP family.</text>
</comment>
<dbReference type="PANTHER" id="PTHR10972">
    <property type="entry name" value="OXYSTEROL-BINDING PROTEIN-RELATED"/>
    <property type="match status" value="1"/>
</dbReference>
<dbReference type="Proteomes" id="UP001331515">
    <property type="component" value="Unassembled WGS sequence"/>
</dbReference>
<dbReference type="PROSITE" id="PS01013">
    <property type="entry name" value="OSBP"/>
    <property type="match status" value="1"/>
</dbReference>
<dbReference type="InterPro" id="IPR000648">
    <property type="entry name" value="Oxysterol-bd"/>
</dbReference>
<dbReference type="FunFam" id="2.40.160.120:FF:000001">
    <property type="entry name" value="Oxysterol-binding protein"/>
    <property type="match status" value="1"/>
</dbReference>
<keyword evidence="7 20" id="KW-0813">Transport</keyword>
<keyword evidence="9" id="KW-0963">Cytoplasm</keyword>
<evidence type="ECO:0000256" key="12">
    <source>
        <dbReference type="ARBA" id="ARBA00023055"/>
    </source>
</evidence>
<dbReference type="InterPro" id="IPR011993">
    <property type="entry name" value="PH-like_dom_sf"/>
</dbReference>
<feature type="region of interest" description="Disordered" evidence="22">
    <location>
        <begin position="28"/>
        <end position="53"/>
    </location>
</feature>
<comment type="function">
    <text evidence="17">Phosphoinositide-binding protein which associates with both cell and endoplasmic reticulum (ER) membranes. Can bind to the ER membrane protein VAPA and recruit VAPA to plasma membrane sites, thus linking these intracellular compartments. The ORP3-VAPA complex stimulates RRAS signaling which in turn attenuates integrin beta-1 (ITGB1) activation at the cell surface. With VAPA, may regulate ER morphology. Has a role in regulation of the actin cytoskeleton, cell polarity and cell adhesion. Binds to phosphoinositides with preference for PI(3,4)P2 and PI(3,4,5)P3. Also binds 25-hydroxycholesterol and cholesterol.</text>
</comment>
<proteinExistence type="inferred from homology"/>
<dbReference type="SUPFAM" id="SSF50729">
    <property type="entry name" value="PH domain-like"/>
    <property type="match status" value="1"/>
</dbReference>
<dbReference type="Gene3D" id="3.30.70.3490">
    <property type="match status" value="1"/>
</dbReference>
<keyword evidence="25" id="KW-1185">Reference proteome</keyword>
<dbReference type="Pfam" id="PF15409">
    <property type="entry name" value="PH_8"/>
    <property type="match status" value="1"/>
</dbReference>
<dbReference type="EMBL" id="JAURVH010001522">
    <property type="protein sequence ID" value="KAK5922424.1"/>
    <property type="molecule type" value="Genomic_DNA"/>
</dbReference>